<name>A0A9Q8LIC9_PASFU</name>
<evidence type="ECO:0000313" key="3">
    <source>
        <dbReference type="EMBL" id="UJO18186.1"/>
    </source>
</evidence>
<protein>
    <submittedName>
        <fullName evidence="3">Versiconal hemiacetal acetate esterase</fullName>
    </submittedName>
</protein>
<dbReference type="AlphaFoldDB" id="A0A9Q8LIC9"/>
<dbReference type="InterPro" id="IPR050300">
    <property type="entry name" value="GDXG_lipolytic_enzyme"/>
</dbReference>
<proteinExistence type="predicted"/>
<evidence type="ECO:0000259" key="2">
    <source>
        <dbReference type="Pfam" id="PF07859"/>
    </source>
</evidence>
<reference evidence="3" key="1">
    <citation type="submission" date="2021-12" db="EMBL/GenBank/DDBJ databases">
        <authorList>
            <person name="Zaccaron A."/>
            <person name="Stergiopoulos I."/>
        </authorList>
    </citation>
    <scope>NUCLEOTIDE SEQUENCE</scope>
    <source>
        <strain evidence="3">Race5_Kim</strain>
    </source>
</reference>
<dbReference type="Gene3D" id="3.40.50.1820">
    <property type="entry name" value="alpha/beta hydrolase"/>
    <property type="match status" value="2"/>
</dbReference>
<dbReference type="RefSeq" id="XP_047762552.1">
    <property type="nucleotide sequence ID" value="XM_047905205.1"/>
</dbReference>
<dbReference type="EMBL" id="CP090167">
    <property type="protein sequence ID" value="UJO18186.1"/>
    <property type="molecule type" value="Genomic_DNA"/>
</dbReference>
<dbReference type="PANTHER" id="PTHR48081">
    <property type="entry name" value="AB HYDROLASE SUPERFAMILY PROTEIN C4A8.06C"/>
    <property type="match status" value="1"/>
</dbReference>
<evidence type="ECO:0000313" key="4">
    <source>
        <dbReference type="Proteomes" id="UP000756132"/>
    </source>
</evidence>
<dbReference type="SUPFAM" id="SSF53474">
    <property type="entry name" value="alpha/beta-Hydrolases"/>
    <property type="match status" value="2"/>
</dbReference>
<feature type="domain" description="Alpha/beta hydrolase fold-3" evidence="2">
    <location>
        <begin position="190"/>
        <end position="381"/>
    </location>
</feature>
<organism evidence="3 4">
    <name type="scientific">Passalora fulva</name>
    <name type="common">Tomato leaf mold</name>
    <name type="synonym">Cladosporium fulvum</name>
    <dbReference type="NCBI Taxonomy" id="5499"/>
    <lineage>
        <taxon>Eukaryota</taxon>
        <taxon>Fungi</taxon>
        <taxon>Dikarya</taxon>
        <taxon>Ascomycota</taxon>
        <taxon>Pezizomycotina</taxon>
        <taxon>Dothideomycetes</taxon>
        <taxon>Dothideomycetidae</taxon>
        <taxon>Mycosphaerellales</taxon>
        <taxon>Mycosphaerellaceae</taxon>
        <taxon>Fulvia</taxon>
    </lineage>
</organism>
<keyword evidence="1" id="KW-0378">Hydrolase</keyword>
<dbReference type="PANTHER" id="PTHR48081:SF8">
    <property type="entry name" value="ALPHA_BETA HYDROLASE FOLD-3 DOMAIN-CONTAINING PROTEIN-RELATED"/>
    <property type="match status" value="1"/>
</dbReference>
<gene>
    <name evidence="3" type="ORF">CLAFUR5_06057</name>
</gene>
<dbReference type="KEGG" id="ffu:CLAFUR5_06057"/>
<dbReference type="InterPro" id="IPR029058">
    <property type="entry name" value="AB_hydrolase_fold"/>
</dbReference>
<dbReference type="OrthoDB" id="408631at2759"/>
<feature type="domain" description="Alpha/beta hydrolase fold-3" evidence="2">
    <location>
        <begin position="66"/>
        <end position="175"/>
    </location>
</feature>
<sequence length="413" mass="44341">MSGGRSVVTGTIEEIRAEFNKFFAAIGTMVPPPENSVSTVDERTAEGVSVRVYTPADLPHSAHTGLYIHCGGWVCGSIDHEHHLARELALDVPCRLVSVDYRLAPEHPLPAALDDCVSAWNWISSAPGFTNSKLSVVGGSAGGHLILTTTLKLLSTANTPRLPTAIFSLCPSVCMLQAYSSIPHSAHTGLYIHCGGWVCGSIDHEHHLARELALDVPCRLVSVDYRLAPEHPLPAALDDCVSAWNWISSAPGFTNSKLSVVGGSAGGHLILTTTLKLLSTANTPRLPTAIFSLCPSVCMLQAYSSIPTELQHFLHPDSIYQDAATINRSTTLTCGAAYIGGSNDPANPLITSIFHEQLKSLPPAYLTTSGKDPLNDEARMLQCERPPGGDDQARHKDLHHEKAMEISYMFTLA</sequence>
<dbReference type="Proteomes" id="UP000756132">
    <property type="component" value="Chromosome 5"/>
</dbReference>
<reference evidence="3" key="2">
    <citation type="journal article" date="2022" name="Microb. Genom.">
        <title>A chromosome-scale genome assembly of the tomato pathogen Cladosporium fulvum reveals a compartmentalized genome architecture and the presence of a dispensable chromosome.</title>
        <authorList>
            <person name="Zaccaron A.Z."/>
            <person name="Chen L.H."/>
            <person name="Samaras A."/>
            <person name="Stergiopoulos I."/>
        </authorList>
    </citation>
    <scope>NUCLEOTIDE SEQUENCE</scope>
    <source>
        <strain evidence="3">Race5_Kim</strain>
    </source>
</reference>
<keyword evidence="4" id="KW-1185">Reference proteome</keyword>
<dbReference type="GO" id="GO:0016787">
    <property type="term" value="F:hydrolase activity"/>
    <property type="evidence" value="ECO:0007669"/>
    <property type="project" value="UniProtKB-KW"/>
</dbReference>
<dbReference type="GeneID" id="71985935"/>
<evidence type="ECO:0000256" key="1">
    <source>
        <dbReference type="ARBA" id="ARBA00022801"/>
    </source>
</evidence>
<accession>A0A9Q8LIC9</accession>
<dbReference type="Pfam" id="PF07859">
    <property type="entry name" value="Abhydrolase_3"/>
    <property type="match status" value="2"/>
</dbReference>
<dbReference type="InterPro" id="IPR013094">
    <property type="entry name" value="AB_hydrolase_3"/>
</dbReference>